<dbReference type="CDD" id="cd03801">
    <property type="entry name" value="GT4_PimA-like"/>
    <property type="match status" value="1"/>
</dbReference>
<dbReference type="GO" id="GO:0016740">
    <property type="term" value="F:transferase activity"/>
    <property type="evidence" value="ECO:0007669"/>
    <property type="project" value="UniProtKB-KW"/>
</dbReference>
<organism evidence="1 2">
    <name type="scientific">Actinosynnema pretiosum</name>
    <dbReference type="NCBI Taxonomy" id="42197"/>
    <lineage>
        <taxon>Bacteria</taxon>
        <taxon>Bacillati</taxon>
        <taxon>Actinomycetota</taxon>
        <taxon>Actinomycetes</taxon>
        <taxon>Pseudonocardiales</taxon>
        <taxon>Pseudonocardiaceae</taxon>
        <taxon>Actinosynnema</taxon>
    </lineage>
</organism>
<evidence type="ECO:0000313" key="2">
    <source>
        <dbReference type="Proteomes" id="UP000218505"/>
    </source>
</evidence>
<keyword evidence="1" id="KW-0808">Transferase</keyword>
<protein>
    <submittedName>
        <fullName evidence="1">Glycosyl transferase</fullName>
    </submittedName>
</protein>
<name>A0A290YYS7_9PSEU</name>
<gene>
    <name evidence="1" type="ORF">CNX65_00300</name>
</gene>
<dbReference type="KEGG" id="apre:CNX65_00300"/>
<dbReference type="PANTHER" id="PTHR46656:SF3">
    <property type="entry name" value="PUTATIVE-RELATED"/>
    <property type="match status" value="1"/>
</dbReference>
<reference evidence="1" key="1">
    <citation type="submission" date="2017-09" db="EMBL/GenBank/DDBJ databases">
        <title>Complete Genome Sequence of ansamitocin-producing Bacterium Actinosynnema pretiosum X47.</title>
        <authorList>
            <person name="Cao G."/>
            <person name="Zong G."/>
            <person name="Zhong C."/>
            <person name="Fu J."/>
        </authorList>
    </citation>
    <scope>NUCLEOTIDE SEQUENCE [LARGE SCALE GENOMIC DNA]</scope>
    <source>
        <strain evidence="1">X47</strain>
    </source>
</reference>
<dbReference type="PANTHER" id="PTHR46656">
    <property type="entry name" value="PUTATIVE-RELATED"/>
    <property type="match status" value="1"/>
</dbReference>
<proteinExistence type="predicted"/>
<evidence type="ECO:0000313" key="1">
    <source>
        <dbReference type="EMBL" id="ATE51917.1"/>
    </source>
</evidence>
<dbReference type="SUPFAM" id="SSF53756">
    <property type="entry name" value="UDP-Glycosyltransferase/glycogen phosphorylase"/>
    <property type="match status" value="1"/>
</dbReference>
<dbReference type="Pfam" id="PF13692">
    <property type="entry name" value="Glyco_trans_1_4"/>
    <property type="match status" value="1"/>
</dbReference>
<dbReference type="RefSeq" id="WP_096490966.1">
    <property type="nucleotide sequence ID" value="NZ_CP023445.1"/>
</dbReference>
<dbReference type="AlphaFoldDB" id="A0A290YYS7"/>
<accession>A0A290YYS7</accession>
<sequence>MNTPVACTATAESGLPSALVLARSYLAHHPGHRFTIAVLDGEDGGRRGADGVTLVGPDLIGPSGDEFLGLATAHPLPQLVDAVKPWLLREQLRNASRVTWFSPTSFVTAPIGEQRGTVVAPHLLRPLTGEAAESAEARLIGTGVLNPGYLSTDDESLLDAWVEAVAAFRAVRFDRDALSDQDWFDQALSLVPHEVSADPGLVLTAWNAFERPGVEPKVVDLLGFEPRAPWVLSSLLLDRPAALLSERPDLVPLVREYADLLIGAGHLDEEEVLPTWLDELPDGTPLTPLLRGTYRAAVLASTDPRRAKRPAAPPHAFTGAEFRDWLNGPGELGGTTRFTQAVWESRPDLQAVFGRPAHPGFAHWCRESAPAEGVLPEWAVPAPTDPPTPPQDRLGVNLLGHLTAVLGVGELGRVLNSALSRSGLDVAPVVEEAMVVNRTDVDRPEESAPVYPVSVLCVNADLVRAVSEQHPQVVHERYRIGVWSWELEEFPEAMHEFDCVDEVWTISEYCRAAIAPHTDKPVRVFPIPIRERPAVESRAGGPVRFLFAMDFNSLVERKNPFGAIEAFRRAFPGREDVELVVKVINGERHVAGLERLRSAAAGDPRVTLLERYLTAEELHDLYAGSDCYVSLHRAEGFGFTVAEAMAMGLPVITTDYSGTAEFVDRENCWLVPAEPVPVGPGSPPYPADALWADPDLDVAATAMREVADDPARAAERGLAAREHLRRTRGEDAAAAWVRDRVEQAHRTWRERRAPARAQAAPEAKPQLVVPLLRKVAVRALGRYDSARHRGR</sequence>
<dbReference type="Gene3D" id="3.40.50.2000">
    <property type="entry name" value="Glycogen Phosphorylase B"/>
    <property type="match status" value="1"/>
</dbReference>
<dbReference type="Proteomes" id="UP000218505">
    <property type="component" value="Chromosome"/>
</dbReference>
<dbReference type="EMBL" id="CP023445">
    <property type="protein sequence ID" value="ATE51917.1"/>
    <property type="molecule type" value="Genomic_DNA"/>
</dbReference>
<keyword evidence="2" id="KW-1185">Reference proteome</keyword>